<evidence type="ECO:0000313" key="2">
    <source>
        <dbReference type="EMBL" id="KAG2619578.1"/>
    </source>
</evidence>
<dbReference type="EMBL" id="CM029042">
    <property type="protein sequence ID" value="KAG2619578.1"/>
    <property type="molecule type" value="Genomic_DNA"/>
</dbReference>
<feature type="region of interest" description="Disordered" evidence="1">
    <location>
        <begin position="44"/>
        <end position="272"/>
    </location>
</feature>
<keyword evidence="3" id="KW-1185">Reference proteome</keyword>
<dbReference type="AlphaFoldDB" id="A0A8T0UBV7"/>
<evidence type="ECO:0000256" key="1">
    <source>
        <dbReference type="SAM" id="MobiDB-lite"/>
    </source>
</evidence>
<comment type="caution">
    <text evidence="2">The sequence shown here is derived from an EMBL/GenBank/DDBJ whole genome shotgun (WGS) entry which is preliminary data.</text>
</comment>
<feature type="compositionally biased region" description="Basic residues" evidence="1">
    <location>
        <begin position="46"/>
        <end position="66"/>
    </location>
</feature>
<evidence type="ECO:0000313" key="3">
    <source>
        <dbReference type="Proteomes" id="UP000823388"/>
    </source>
</evidence>
<dbReference type="Proteomes" id="UP000823388">
    <property type="component" value="Chromosome 3N"/>
</dbReference>
<feature type="compositionally biased region" description="Basic and acidic residues" evidence="1">
    <location>
        <begin position="231"/>
        <end position="272"/>
    </location>
</feature>
<feature type="compositionally biased region" description="Basic and acidic residues" evidence="1">
    <location>
        <begin position="213"/>
        <end position="223"/>
    </location>
</feature>
<feature type="compositionally biased region" description="Low complexity" evidence="1">
    <location>
        <begin position="143"/>
        <end position="152"/>
    </location>
</feature>
<accession>A0A8T0UBV7</accession>
<gene>
    <name evidence="2" type="ORF">PVAP13_3NG113100</name>
</gene>
<reference evidence="2" key="1">
    <citation type="submission" date="2020-05" db="EMBL/GenBank/DDBJ databases">
        <title>WGS assembly of Panicum virgatum.</title>
        <authorList>
            <person name="Lovell J.T."/>
            <person name="Jenkins J."/>
            <person name="Shu S."/>
            <person name="Juenger T.E."/>
            <person name="Schmutz J."/>
        </authorList>
    </citation>
    <scope>NUCLEOTIDE SEQUENCE</scope>
    <source>
        <strain evidence="2">AP13</strain>
    </source>
</reference>
<feature type="compositionally biased region" description="Basic and acidic residues" evidence="1">
    <location>
        <begin position="76"/>
        <end position="90"/>
    </location>
</feature>
<proteinExistence type="predicted"/>
<name>A0A8T0UBV7_PANVG</name>
<organism evidence="2 3">
    <name type="scientific">Panicum virgatum</name>
    <name type="common">Blackwell switchgrass</name>
    <dbReference type="NCBI Taxonomy" id="38727"/>
    <lineage>
        <taxon>Eukaryota</taxon>
        <taxon>Viridiplantae</taxon>
        <taxon>Streptophyta</taxon>
        <taxon>Embryophyta</taxon>
        <taxon>Tracheophyta</taxon>
        <taxon>Spermatophyta</taxon>
        <taxon>Magnoliopsida</taxon>
        <taxon>Liliopsida</taxon>
        <taxon>Poales</taxon>
        <taxon>Poaceae</taxon>
        <taxon>PACMAD clade</taxon>
        <taxon>Panicoideae</taxon>
        <taxon>Panicodae</taxon>
        <taxon>Paniceae</taxon>
        <taxon>Panicinae</taxon>
        <taxon>Panicum</taxon>
        <taxon>Panicum sect. Hiantes</taxon>
    </lineage>
</organism>
<protein>
    <submittedName>
        <fullName evidence="2">Uncharacterized protein</fullName>
    </submittedName>
</protein>
<sequence length="272" mass="29887">MKPLSPQGGGERAGLRVHAVGEVEAVPLLRRQAEDAAIRQVAYVRHLQHGAPPRRRRPPQRRHGPVRIRPPPPWPRAEKAGDGRRSRGGDDLAVGDLEPRGSAGVGEAGAPPPEKEQEIRSPPLQARRALESCPPASCRSPRHAAAPCPGRAAARRRRTGRARRELPPDLAGPCFRHSRRRRGPLSPPAGRRASRSAPESLGARRAWGWRYSLPERRREKEAADPAAADLEQARQRRGGCEADGERRLGGGAPWRDRGAGVDGERKMRREEK</sequence>